<feature type="region of interest" description="Disordered" evidence="1">
    <location>
        <begin position="1"/>
        <end position="41"/>
    </location>
</feature>
<gene>
    <name evidence="2" type="ORF">A4U43_C10F7090</name>
</gene>
<dbReference type="AlphaFoldDB" id="A0A5P1E308"/>
<feature type="compositionally biased region" description="Low complexity" evidence="1">
    <location>
        <begin position="13"/>
        <end position="25"/>
    </location>
</feature>
<dbReference type="Proteomes" id="UP000243459">
    <property type="component" value="Chromosome 10"/>
</dbReference>
<sequence>MECRKELEGARQSASIHSIPTSTSITEDDLQTPLTSGTEDDLRTPFTAEAEYDLQTTLTQSIPSGHSTVGGDATTSISAARPLHLRNYRPNRATKRAKKRAEKAGGIAQIEESGGSSSALKEYLDTHATYFSLLQRKASLYALCGILTQSHSNAFMPCSSVFPFWKKMILRFEYLYKEPYSTANGCCREQSSVSVLQKASNNKAFEELKEMKIVLQKKISLGVERAKEFTKAKDQQGADHIEKLQVLV</sequence>
<dbReference type="Gramene" id="ONK56343">
    <property type="protein sequence ID" value="ONK56343"/>
    <property type="gene ID" value="A4U43_C10F7090"/>
</dbReference>
<organism evidence="2 3">
    <name type="scientific">Asparagus officinalis</name>
    <name type="common">Garden asparagus</name>
    <dbReference type="NCBI Taxonomy" id="4686"/>
    <lineage>
        <taxon>Eukaryota</taxon>
        <taxon>Viridiplantae</taxon>
        <taxon>Streptophyta</taxon>
        <taxon>Embryophyta</taxon>
        <taxon>Tracheophyta</taxon>
        <taxon>Spermatophyta</taxon>
        <taxon>Magnoliopsida</taxon>
        <taxon>Liliopsida</taxon>
        <taxon>Asparagales</taxon>
        <taxon>Asparagaceae</taxon>
        <taxon>Asparagoideae</taxon>
        <taxon>Asparagus</taxon>
    </lineage>
</organism>
<name>A0A5P1E308_ASPOF</name>
<protein>
    <submittedName>
        <fullName evidence="2">Uncharacterized protein</fullName>
    </submittedName>
</protein>
<reference evidence="3" key="1">
    <citation type="journal article" date="2017" name="Nat. Commun.">
        <title>The asparagus genome sheds light on the origin and evolution of a young Y chromosome.</title>
        <authorList>
            <person name="Harkess A."/>
            <person name="Zhou J."/>
            <person name="Xu C."/>
            <person name="Bowers J.E."/>
            <person name="Van der Hulst R."/>
            <person name="Ayyampalayam S."/>
            <person name="Mercati F."/>
            <person name="Riccardi P."/>
            <person name="McKain M.R."/>
            <person name="Kakrana A."/>
            <person name="Tang H."/>
            <person name="Ray J."/>
            <person name="Groenendijk J."/>
            <person name="Arikit S."/>
            <person name="Mathioni S.M."/>
            <person name="Nakano M."/>
            <person name="Shan H."/>
            <person name="Telgmann-Rauber A."/>
            <person name="Kanno A."/>
            <person name="Yue Z."/>
            <person name="Chen H."/>
            <person name="Li W."/>
            <person name="Chen Y."/>
            <person name="Xu X."/>
            <person name="Zhang Y."/>
            <person name="Luo S."/>
            <person name="Chen H."/>
            <person name="Gao J."/>
            <person name="Mao Z."/>
            <person name="Pires J.C."/>
            <person name="Luo M."/>
            <person name="Kudrna D."/>
            <person name="Wing R.A."/>
            <person name="Meyers B.C."/>
            <person name="Yi K."/>
            <person name="Kong H."/>
            <person name="Lavrijsen P."/>
            <person name="Sunseri F."/>
            <person name="Falavigna A."/>
            <person name="Ye Y."/>
            <person name="Leebens-Mack J.H."/>
            <person name="Chen G."/>
        </authorList>
    </citation>
    <scope>NUCLEOTIDE SEQUENCE [LARGE SCALE GENOMIC DNA]</scope>
    <source>
        <strain evidence="3">cv. DH0086</strain>
    </source>
</reference>
<evidence type="ECO:0000313" key="2">
    <source>
        <dbReference type="EMBL" id="ONK56343.1"/>
    </source>
</evidence>
<evidence type="ECO:0000256" key="1">
    <source>
        <dbReference type="SAM" id="MobiDB-lite"/>
    </source>
</evidence>
<keyword evidence="3" id="KW-1185">Reference proteome</keyword>
<proteinExistence type="predicted"/>
<evidence type="ECO:0000313" key="3">
    <source>
        <dbReference type="Proteomes" id="UP000243459"/>
    </source>
</evidence>
<accession>A0A5P1E308</accession>
<dbReference type="EMBL" id="CM007390">
    <property type="protein sequence ID" value="ONK56343.1"/>
    <property type="molecule type" value="Genomic_DNA"/>
</dbReference>